<dbReference type="InterPro" id="IPR002669">
    <property type="entry name" value="UreD"/>
</dbReference>
<dbReference type="Pfam" id="PF01774">
    <property type="entry name" value="UreD"/>
    <property type="match status" value="1"/>
</dbReference>
<protein>
    <recommendedName>
        <fullName evidence="3">Urease accessory protein UreD</fullName>
    </recommendedName>
</protein>
<evidence type="ECO:0000256" key="2">
    <source>
        <dbReference type="ARBA" id="ARBA00023186"/>
    </source>
</evidence>
<sequence length="285" mass="30013">MSAAAFRYEPAATPLLRRERAEGVLHLGLRARGGASVLETLYQQGCLKARFPKPVDPTWLEAVLLNVSGGVAGGDDLASRITLAAGARAIIASPAAERFYRALSLGGPARLTLAIDLAPGARLEWLPQESILFDGCAFSRRSEIALAGDARFLGVETLVFGRAAMGERLARGSIRDTIRLSRDGRLQLHEAIRLEGAIDALLARPATAAGARATALMIYAAPDAPSRLAGLRAALDGAEAGASLVLPDLLLARALAPTAEALRAVVTAGLRALRDGRMLPRVWQC</sequence>
<dbReference type="GO" id="GO:0005737">
    <property type="term" value="C:cytoplasm"/>
    <property type="evidence" value="ECO:0007669"/>
    <property type="project" value="UniProtKB-SubCell"/>
</dbReference>
<accession>A0A8J4HB32</accession>
<keyword evidence="3" id="KW-0996">Nickel insertion</keyword>
<dbReference type="HAMAP" id="MF_01384">
    <property type="entry name" value="UreD"/>
    <property type="match status" value="1"/>
</dbReference>
<dbReference type="PANTHER" id="PTHR33643">
    <property type="entry name" value="UREASE ACCESSORY PROTEIN D"/>
    <property type="match status" value="1"/>
</dbReference>
<comment type="similarity">
    <text evidence="1 3">Belongs to the UreD family.</text>
</comment>
<proteinExistence type="inferred from homology"/>
<comment type="subunit">
    <text evidence="3">UreD, UreF and UreG form a complex that acts as a GTP-hydrolysis-dependent molecular chaperone, activating the urease apoprotein by helping to assemble the nickel containing metallocenter of UreC. The UreE protein probably delivers the nickel.</text>
</comment>
<comment type="subcellular location">
    <subcellularLocation>
        <location evidence="3">Cytoplasm</location>
    </subcellularLocation>
</comment>
<keyword evidence="3" id="KW-0963">Cytoplasm</keyword>
<organism evidence="4">
    <name type="scientific">Acidicaldus sp</name>
    <dbReference type="NCBI Taxonomy" id="1872105"/>
    <lineage>
        <taxon>Bacteria</taxon>
        <taxon>Pseudomonadati</taxon>
        <taxon>Pseudomonadota</taxon>
        <taxon>Alphaproteobacteria</taxon>
        <taxon>Acetobacterales</taxon>
        <taxon>Acetobacteraceae</taxon>
        <taxon>Acidicaldus</taxon>
    </lineage>
</organism>
<comment type="function">
    <text evidence="3">Required for maturation of urease via the functional incorporation of the urease nickel metallocenter.</text>
</comment>
<evidence type="ECO:0000313" key="4">
    <source>
        <dbReference type="EMBL" id="HGC42235.1"/>
    </source>
</evidence>
<dbReference type="GO" id="GO:0016151">
    <property type="term" value="F:nickel cation binding"/>
    <property type="evidence" value="ECO:0007669"/>
    <property type="project" value="UniProtKB-UniRule"/>
</dbReference>
<evidence type="ECO:0000256" key="1">
    <source>
        <dbReference type="ARBA" id="ARBA00007177"/>
    </source>
</evidence>
<dbReference type="PANTHER" id="PTHR33643:SF1">
    <property type="entry name" value="UREASE ACCESSORY PROTEIN D"/>
    <property type="match status" value="1"/>
</dbReference>
<dbReference type="EMBL" id="DTQM01000063">
    <property type="protein sequence ID" value="HGC42235.1"/>
    <property type="molecule type" value="Genomic_DNA"/>
</dbReference>
<reference evidence="4" key="1">
    <citation type="journal article" date="2020" name="mSystems">
        <title>Genome- and Community-Level Interaction Insights into Carbon Utilization and Element Cycling Functions of Hydrothermarchaeota in Hydrothermal Sediment.</title>
        <authorList>
            <person name="Zhou Z."/>
            <person name="Liu Y."/>
            <person name="Xu W."/>
            <person name="Pan J."/>
            <person name="Luo Z.H."/>
            <person name="Li M."/>
        </authorList>
    </citation>
    <scope>NUCLEOTIDE SEQUENCE</scope>
    <source>
        <strain evidence="4">SpSt-997</strain>
    </source>
</reference>
<evidence type="ECO:0000256" key="3">
    <source>
        <dbReference type="HAMAP-Rule" id="MF_01384"/>
    </source>
</evidence>
<gene>
    <name evidence="3" type="primary">ureD</name>
    <name evidence="4" type="ORF">ENY07_03295</name>
</gene>
<name>A0A8J4HB32_9PROT</name>
<dbReference type="AlphaFoldDB" id="A0A8J4HB32"/>
<comment type="caution">
    <text evidence="4">The sequence shown here is derived from an EMBL/GenBank/DDBJ whole genome shotgun (WGS) entry which is preliminary data.</text>
</comment>
<keyword evidence="2 3" id="KW-0143">Chaperone</keyword>